<proteinExistence type="predicted"/>
<reference evidence="1 2" key="1">
    <citation type="submission" date="2019-09" db="EMBL/GenBank/DDBJ databases">
        <title>Draft genome of the ectomycorrhizal ascomycete Sphaerosporella brunnea.</title>
        <authorList>
            <consortium name="DOE Joint Genome Institute"/>
            <person name="Benucci G.M."/>
            <person name="Marozzi G."/>
            <person name="Antonielli L."/>
            <person name="Sanchez S."/>
            <person name="Marco P."/>
            <person name="Wang X."/>
            <person name="Falini L.B."/>
            <person name="Barry K."/>
            <person name="Haridas S."/>
            <person name="Lipzen A."/>
            <person name="Labutti K."/>
            <person name="Grigoriev I.V."/>
            <person name="Murat C."/>
            <person name="Martin F."/>
            <person name="Albertini E."/>
            <person name="Donnini D."/>
            <person name="Bonito G."/>
        </authorList>
    </citation>
    <scope>NUCLEOTIDE SEQUENCE [LARGE SCALE GENOMIC DNA]</scope>
    <source>
        <strain evidence="1 2">Sb_GMNB300</strain>
    </source>
</reference>
<gene>
    <name evidence="1" type="ORF">FN846DRAFT_948093</name>
</gene>
<dbReference type="AlphaFoldDB" id="A0A5J5EXU2"/>
<name>A0A5J5EXU2_9PEZI</name>
<dbReference type="EMBL" id="VXIS01000086">
    <property type="protein sequence ID" value="KAA8906722.1"/>
    <property type="molecule type" value="Genomic_DNA"/>
</dbReference>
<dbReference type="PANTHER" id="PTHR37331:SF1">
    <property type="entry name" value="YALI0F11671P"/>
    <property type="match status" value="1"/>
</dbReference>
<dbReference type="InParanoid" id="A0A5J5EXU2"/>
<accession>A0A5J5EXU2</accession>
<evidence type="ECO:0000313" key="2">
    <source>
        <dbReference type="Proteomes" id="UP000326924"/>
    </source>
</evidence>
<sequence>MFALRTLAIPRGGVLRILPLRGVSTLADNADIYVHALDSGKKKHLLTLHSTSAPNPRLALGTTTSLPPTPSTFVENPAFLPLLQRVLREHASKDPQVQADALGLANATAAPLFTDRARRRQGGSGGANYQGGAGGGGVGGWVHVYDQRGVPAFGRIADTEDIFGSLLVDAHGQIVDKEVGGVWEESRMYRLVSGRGVMRLTPYLRDRVREALEAEEKRGSEA</sequence>
<evidence type="ECO:0000313" key="1">
    <source>
        <dbReference type="EMBL" id="KAA8906722.1"/>
    </source>
</evidence>
<organism evidence="1 2">
    <name type="scientific">Sphaerosporella brunnea</name>
    <dbReference type="NCBI Taxonomy" id="1250544"/>
    <lineage>
        <taxon>Eukaryota</taxon>
        <taxon>Fungi</taxon>
        <taxon>Dikarya</taxon>
        <taxon>Ascomycota</taxon>
        <taxon>Pezizomycotina</taxon>
        <taxon>Pezizomycetes</taxon>
        <taxon>Pezizales</taxon>
        <taxon>Pyronemataceae</taxon>
        <taxon>Sphaerosporella</taxon>
    </lineage>
</organism>
<dbReference type="Proteomes" id="UP000326924">
    <property type="component" value="Unassembled WGS sequence"/>
</dbReference>
<dbReference type="OrthoDB" id="5397701at2759"/>
<protein>
    <submittedName>
        <fullName evidence="1">Uncharacterized protein</fullName>
    </submittedName>
</protein>
<comment type="caution">
    <text evidence="1">The sequence shown here is derived from an EMBL/GenBank/DDBJ whole genome shotgun (WGS) entry which is preliminary data.</text>
</comment>
<dbReference type="PANTHER" id="PTHR37331">
    <property type="entry name" value="YALI0F11671P"/>
    <property type="match status" value="1"/>
</dbReference>
<keyword evidence="2" id="KW-1185">Reference proteome</keyword>